<dbReference type="Pfam" id="PF01397">
    <property type="entry name" value="Terpene_synth"/>
    <property type="match status" value="1"/>
</dbReference>
<dbReference type="Gramene" id="TraesARI2D03G01267060.2">
    <property type="protein sequence ID" value="TraesARI2D03G01267060.2"/>
    <property type="gene ID" value="TraesARI2D03G01267060"/>
</dbReference>
<dbReference type="SMR" id="A0A1D5UJA7"/>
<reference evidence="8" key="2">
    <citation type="submission" date="2018-10" db="UniProtKB">
        <authorList>
            <consortium name="EnsemblPlants"/>
        </authorList>
    </citation>
    <scope>IDENTIFICATION</scope>
</reference>
<dbReference type="Gramene" id="TraesNOR2D03G01267210.3">
    <property type="protein sequence ID" value="TraesNOR2D03G01267210.3"/>
    <property type="gene ID" value="TraesNOR2D03G01267210"/>
</dbReference>
<feature type="domain" description="Terpene synthase metal-binding" evidence="7">
    <location>
        <begin position="554"/>
        <end position="792"/>
    </location>
</feature>
<evidence type="ECO:0000256" key="1">
    <source>
        <dbReference type="ARBA" id="ARBA00001946"/>
    </source>
</evidence>
<dbReference type="Gramene" id="TraesLAC2D03G01202200.2">
    <property type="protein sequence ID" value="TraesLAC2D03G01202200.2"/>
    <property type="gene ID" value="TraesLAC2D03G01202200"/>
</dbReference>
<evidence type="ECO:0000259" key="6">
    <source>
        <dbReference type="Pfam" id="PF01397"/>
    </source>
</evidence>
<dbReference type="PANTHER" id="PTHR31739:SF3">
    <property type="entry name" value="ENT-KAUR-16-ENE SYNTHASE, CHLOROPLASTIC"/>
    <property type="match status" value="1"/>
</dbReference>
<dbReference type="GeneID" id="100873134"/>
<organism evidence="8">
    <name type="scientific">Triticum aestivum</name>
    <name type="common">Wheat</name>
    <dbReference type="NCBI Taxonomy" id="4565"/>
    <lineage>
        <taxon>Eukaryota</taxon>
        <taxon>Viridiplantae</taxon>
        <taxon>Streptophyta</taxon>
        <taxon>Embryophyta</taxon>
        <taxon>Tracheophyta</taxon>
        <taxon>Spermatophyta</taxon>
        <taxon>Magnoliopsida</taxon>
        <taxon>Liliopsida</taxon>
        <taxon>Poales</taxon>
        <taxon>Poaceae</taxon>
        <taxon>BOP clade</taxon>
        <taxon>Pooideae</taxon>
        <taxon>Triticodae</taxon>
        <taxon>Triticeae</taxon>
        <taxon>Triticinae</taxon>
        <taxon>Triticum</taxon>
    </lineage>
</organism>
<dbReference type="Gramene" id="TraesPARA_EIv1.0_0728620.1">
    <property type="protein sequence ID" value="TraesPARA_EIv1.0_0728620.1.CDS"/>
    <property type="gene ID" value="TraesPARA_EIv1.0_0728620"/>
</dbReference>
<name>A0A1D5UJA7_WHEAT</name>
<evidence type="ECO:0000256" key="4">
    <source>
        <dbReference type="ARBA" id="ARBA00022842"/>
    </source>
</evidence>
<feature type="domain" description="Terpene synthase N-terminal" evidence="6">
    <location>
        <begin position="290"/>
        <end position="473"/>
    </location>
</feature>
<dbReference type="RefSeq" id="XP_044333990.1">
    <property type="nucleotide sequence ID" value="XM_044478055.1"/>
</dbReference>
<keyword evidence="9" id="KW-1185">Reference proteome</keyword>
<dbReference type="Gramene" id="TraesJUL2D03G01258600.2">
    <property type="protein sequence ID" value="TraesJUL2D03G01258600.2"/>
    <property type="gene ID" value="TraesJUL2D03G01258600"/>
</dbReference>
<dbReference type="Gramene" id="TraesSTA2D03G01239500.3">
    <property type="protein sequence ID" value="TraesSTA2D03G01239500.3"/>
    <property type="gene ID" value="TraesSTA2D03G01239500"/>
</dbReference>
<dbReference type="InterPro" id="IPR008930">
    <property type="entry name" value="Terpenoid_cyclase/PrenylTrfase"/>
</dbReference>
<keyword evidence="5" id="KW-0456">Lyase</keyword>
<dbReference type="Gramene" id="TraesSYM2D03G01266310.2">
    <property type="protein sequence ID" value="TraesSYM2D03G01266310.2"/>
    <property type="gene ID" value="TraesSYM2D03G01266310"/>
</dbReference>
<dbReference type="Pfam" id="PF03936">
    <property type="entry name" value="Terpene_synth_C"/>
    <property type="match status" value="1"/>
</dbReference>
<reference evidence="8" key="1">
    <citation type="submission" date="2018-08" db="EMBL/GenBank/DDBJ databases">
        <authorList>
            <person name="Rossello M."/>
        </authorList>
    </citation>
    <scope>NUCLEOTIDE SEQUENCE [LARGE SCALE GENOMIC DNA]</scope>
    <source>
        <strain evidence="8">cv. Chinese Spring</strain>
    </source>
</reference>
<dbReference type="SFLD" id="SFLDG01014">
    <property type="entry name" value="Terpene_Cyclase_Like_1_N-term"/>
    <property type="match status" value="1"/>
</dbReference>
<dbReference type="Gramene" id="TraesJAG2D03G01256680.2">
    <property type="protein sequence ID" value="TraesJAG2D03G01256680.2"/>
    <property type="gene ID" value="TraesJAG2D03G01256680"/>
</dbReference>
<dbReference type="Gramene" id="TraesLDM2D03G01251680.2">
    <property type="protein sequence ID" value="TraesLDM2D03G01251680.2"/>
    <property type="gene ID" value="TraesLDM2D03G01251680"/>
</dbReference>
<evidence type="ECO:0000256" key="2">
    <source>
        <dbReference type="ARBA" id="ARBA00006333"/>
    </source>
</evidence>
<dbReference type="GO" id="GO:0000287">
    <property type="term" value="F:magnesium ion binding"/>
    <property type="evidence" value="ECO:0000318"/>
    <property type="project" value="GO_Central"/>
</dbReference>
<dbReference type="PANTHER" id="PTHR31739">
    <property type="entry name" value="ENT-COPALYL DIPHOSPHATE SYNTHASE, CHLOROPLASTIC"/>
    <property type="match status" value="1"/>
</dbReference>
<dbReference type="GO" id="GO:0010333">
    <property type="term" value="F:terpene synthase activity"/>
    <property type="evidence" value="ECO:0000318"/>
    <property type="project" value="GO_Central"/>
</dbReference>
<dbReference type="InterPro" id="IPR001906">
    <property type="entry name" value="Terpene_synth_N"/>
</dbReference>
<dbReference type="Proteomes" id="UP000019116">
    <property type="component" value="Chromosome 2D"/>
</dbReference>
<comment type="cofactor">
    <cofactor evidence="1">
        <name>Mg(2+)</name>
        <dbReference type="ChEBI" id="CHEBI:18420"/>
    </cofactor>
</comment>
<dbReference type="Gene3D" id="1.50.10.130">
    <property type="entry name" value="Terpene synthase, N-terminal domain"/>
    <property type="match status" value="1"/>
</dbReference>
<dbReference type="Gramene" id="TraesCS2D02G423300.4">
    <property type="protein sequence ID" value="TraesCS2D02G423300.4"/>
    <property type="gene ID" value="TraesCS2D02G423300"/>
</dbReference>
<gene>
    <name evidence="8" type="primary">LOC100873134</name>
</gene>
<dbReference type="Gramene" id="TraesCS2D03G0955700.4">
    <property type="protein sequence ID" value="TraesCS2D03G0955700.4.CDS"/>
    <property type="gene ID" value="TraesCS2D03G0955700"/>
</dbReference>
<dbReference type="SUPFAM" id="SSF48239">
    <property type="entry name" value="Terpenoid cyclases/Protein prenyltransferases"/>
    <property type="match status" value="2"/>
</dbReference>
<evidence type="ECO:0000256" key="5">
    <source>
        <dbReference type="ARBA" id="ARBA00023239"/>
    </source>
</evidence>
<keyword evidence="3" id="KW-0479">Metal-binding</keyword>
<dbReference type="AlphaFoldDB" id="A0A1D5UJA7"/>
<proteinExistence type="inferred from homology"/>
<evidence type="ECO:0000313" key="9">
    <source>
        <dbReference type="Proteomes" id="UP000019116"/>
    </source>
</evidence>
<dbReference type="Gene3D" id="1.50.10.160">
    <property type="match status" value="1"/>
</dbReference>
<dbReference type="FunFam" id="1.50.10.160:FF:000002">
    <property type="entry name" value="cis-abienol synthase, chloroplastic"/>
    <property type="match status" value="1"/>
</dbReference>
<dbReference type="InterPro" id="IPR005630">
    <property type="entry name" value="Terpene_synthase_metal-bd"/>
</dbReference>
<evidence type="ECO:0000256" key="3">
    <source>
        <dbReference type="ARBA" id="ARBA00022723"/>
    </source>
</evidence>
<dbReference type="GO" id="GO:0016102">
    <property type="term" value="P:diterpenoid biosynthetic process"/>
    <property type="evidence" value="ECO:0000318"/>
    <property type="project" value="GO_Central"/>
</dbReference>
<dbReference type="InterPro" id="IPR036965">
    <property type="entry name" value="Terpene_synth_N_sf"/>
</dbReference>
<dbReference type="STRING" id="4565.A0A1D5UJA7"/>
<dbReference type="CDD" id="cd00684">
    <property type="entry name" value="Terpene_cyclase_plant_C1"/>
    <property type="match status" value="1"/>
</dbReference>
<dbReference type="ExpressionAtlas" id="A0A1D5UJA7">
    <property type="expression patterns" value="baseline"/>
</dbReference>
<dbReference type="EnsemblPlants" id="TraesCS2D02G423300.4">
    <property type="protein sequence ID" value="TraesCS2D02G423300.4"/>
    <property type="gene ID" value="TraesCS2D02G423300"/>
</dbReference>
<dbReference type="FunFam" id="1.10.600.10:FF:000005">
    <property type="entry name" value="Ent-kaur-16-ene synthase, chloroplastic"/>
    <property type="match status" value="1"/>
</dbReference>
<dbReference type="SUPFAM" id="SSF48576">
    <property type="entry name" value="Terpenoid synthases"/>
    <property type="match status" value="1"/>
</dbReference>
<dbReference type="FunFam" id="1.50.10.130:FF:000003">
    <property type="entry name" value="Ent-cassa-12,15-diene synthase"/>
    <property type="match status" value="1"/>
</dbReference>
<evidence type="ECO:0000313" key="8">
    <source>
        <dbReference type="EnsemblPlants" id="TraesCS2D02G423300.4"/>
    </source>
</evidence>
<dbReference type="InterPro" id="IPR050148">
    <property type="entry name" value="Terpene_synthase-like"/>
</dbReference>
<sequence length="852" mass="95794">MSNAGCSSVLPAPCRQAGHRAPLPLPAAPQFVARFRSNRRLRVTCASAAGHVSRIPPTEARRVRSLAGSRHRPPPLTRIRSGTPRCAYVEKMLVAETASLLDVHRKDREARIRKQLRKVELPPSPYDTAWVAMVPLRGSPHTPCFPQCVEWILQNQHENGSWDINDFGSSANKNVLLSTLACVLALEKWNLGQEHIRKGLHFIGRHFSLVMDEEIAAPTGFNMIFPGMLSLAIGAGLQFPVRQTDIDGILHQWEMELKRSVDGKTLAGQKSYGREAYMAYVSEGLGNLLDWNEVMKFQRKNGSVFNSPSTTAAALVHNYDDKALDYLNMVVSKFGGAVPTVYPLNMHCKLSMVDSLEKIGISRHFSSEIEGILDMAYSFWLQRDEEIMMDVATCAMAFRLLRMNRYDVSSDELSHLAEASNFHNSLQGYLSDTKSVLELYKASKVCVSEHELILDNIGNWSGSLLSEKLCSEGVQGLPILEVEYALKFPFYTTLERLDHKRNIEHFDARGSHILKTECLPYGINQELLALAVEDFTFSQSIYQDELLHLDRWVKENRLDQLQFARQKLTYCYLSAAATIFPPELSDARISWAKNGVLTTVVDDFFDVGGSKEELENLIALVEKWDEHHKDDFCSEQVRIVFCALYTTVNQLGSIASAVQNRDVKNHLIEIWLHLLRSMMTEAEWQRSQYVPTMEEYMTNGVVSFALGPIVLPALYCVGEKLLGSAVKNQEYSELFRLMSTCGRLLNDSQGFEREGSEGKLNSVSLLVLHSGGSMSVEAAKNAIQKSIVASRRDLLRLVLKEGTVVPRACKELFWKMCKILHLFYFRTDGFSSPKEMASAVNAVINEPLKLPS</sequence>
<protein>
    <submittedName>
        <fullName evidence="8">Uncharacterized protein</fullName>
    </submittedName>
</protein>
<evidence type="ECO:0000259" key="7">
    <source>
        <dbReference type="Pfam" id="PF03936"/>
    </source>
</evidence>
<dbReference type="InterPro" id="IPR044814">
    <property type="entry name" value="Terpene_cyclase_plant_C1"/>
</dbReference>
<comment type="similarity">
    <text evidence="2">Belongs to the terpene synthase family.</text>
</comment>
<accession>A0A1D5UJA7</accession>
<dbReference type="Gramene" id="TraesMAC2D03G01248710.2">
    <property type="protein sequence ID" value="TraesMAC2D03G01248710.2"/>
    <property type="gene ID" value="TraesMAC2D03G01248710"/>
</dbReference>
<keyword evidence="4" id="KW-0460">Magnesium</keyword>
<dbReference type="InterPro" id="IPR008949">
    <property type="entry name" value="Isoprenoid_synthase_dom_sf"/>
</dbReference>
<dbReference type="Gene3D" id="1.10.600.10">
    <property type="entry name" value="Farnesyl Diphosphate Synthase"/>
    <property type="match status" value="1"/>
</dbReference>